<feature type="region of interest" description="Disordered" evidence="7">
    <location>
        <begin position="1"/>
        <end position="66"/>
    </location>
</feature>
<keyword evidence="11" id="KW-1185">Reference proteome</keyword>
<comment type="caution">
    <text evidence="10">The sequence shown here is derived from an EMBL/GenBank/DDBJ whole genome shotgun (WGS) entry which is preliminary data.</text>
</comment>
<feature type="transmembrane region" description="Helical" evidence="8">
    <location>
        <begin position="471"/>
        <end position="494"/>
    </location>
</feature>
<evidence type="ECO:0000256" key="1">
    <source>
        <dbReference type="ARBA" id="ARBA00004127"/>
    </source>
</evidence>
<dbReference type="GO" id="GO:0016020">
    <property type="term" value="C:membrane"/>
    <property type="evidence" value="ECO:0007669"/>
    <property type="project" value="TreeGrafter"/>
</dbReference>
<dbReference type="GO" id="GO:0012505">
    <property type="term" value="C:endomembrane system"/>
    <property type="evidence" value="ECO:0007669"/>
    <property type="project" value="UniProtKB-SubCell"/>
</dbReference>
<keyword evidence="6 8" id="KW-0472">Membrane</keyword>
<evidence type="ECO:0000256" key="4">
    <source>
        <dbReference type="ARBA" id="ARBA00022692"/>
    </source>
</evidence>
<dbReference type="STRING" id="5288.A0A5C5G5H5"/>
<feature type="transmembrane region" description="Helical" evidence="8">
    <location>
        <begin position="185"/>
        <end position="205"/>
    </location>
</feature>
<dbReference type="GO" id="GO:0022857">
    <property type="term" value="F:transmembrane transporter activity"/>
    <property type="evidence" value="ECO:0007669"/>
    <property type="project" value="InterPro"/>
</dbReference>
<gene>
    <name evidence="10" type="ORF">DMC30DRAFT_443480</name>
</gene>
<dbReference type="Pfam" id="PF07690">
    <property type="entry name" value="MFS_1"/>
    <property type="match status" value="2"/>
</dbReference>
<sequence>MAGLSVHVRSGSSSTCPSLEMSSARPSETALPPLVKPQPAFVGSLPSPPLTPAASRPPSPTLAGGDAGLARTVMATQLLDPGKTSSEKWDLRLKELSCHISLVSYALVHSVGRGSSPADDSPGGTATVVAGWADASSGPLIPYIQAHYKISYTVVSMMFVGQMVGFVAAGLMSSWLSTRFGLGKVIALGAAVQALGLVFLIPALPFGANPVAYAVSGFGMAVQDAQANVYVATLPNAERKLSWLHAAYGFGAAVCPLAATAFASSGILFARFYAISLGLALCNTALLAYSFRLNYVVDSSDPVERTVDVPGAPPITFDGAEGIELAERRDSMATGSALEKADLDDEEVGAQPTLNLNTKYRQRTNKAIQRSVLLQALTQRASLISSIFLLLYVGAEVSMGGWVVTFLIENRDAGADAGYVATGFWFGLALGRLILAPLNTRIGEKRALYCYLSIAMALEFVIWFRDDLISNAVVVSLVGLLIGPVYPVTISVLTKVIPRRLHAPSIAFAAAAGQIGSAACPFITGALAQKYSPAVLQPVEVTLMASMLVLWYLVPSPERKRD</sequence>
<dbReference type="PANTHER" id="PTHR23514">
    <property type="entry name" value="BYPASS OF STOP CODON PROTEIN 6"/>
    <property type="match status" value="1"/>
</dbReference>
<feature type="transmembrane region" description="Helical" evidence="8">
    <location>
        <begin position="506"/>
        <end position="528"/>
    </location>
</feature>
<dbReference type="PROSITE" id="PS50850">
    <property type="entry name" value="MFS"/>
    <property type="match status" value="1"/>
</dbReference>
<keyword evidence="5 8" id="KW-1133">Transmembrane helix</keyword>
<dbReference type="Proteomes" id="UP000311382">
    <property type="component" value="Unassembled WGS sequence"/>
</dbReference>
<feature type="transmembrane region" description="Helical" evidence="8">
    <location>
        <begin position="534"/>
        <end position="554"/>
    </location>
</feature>
<dbReference type="SUPFAM" id="SSF103473">
    <property type="entry name" value="MFS general substrate transporter"/>
    <property type="match status" value="1"/>
</dbReference>
<dbReference type="Gene3D" id="1.20.1250.20">
    <property type="entry name" value="MFS general substrate transporter like domains"/>
    <property type="match status" value="1"/>
</dbReference>
<evidence type="ECO:0000256" key="3">
    <source>
        <dbReference type="ARBA" id="ARBA00022448"/>
    </source>
</evidence>
<evidence type="ECO:0000256" key="5">
    <source>
        <dbReference type="ARBA" id="ARBA00022989"/>
    </source>
</evidence>
<feature type="transmembrane region" description="Helical" evidence="8">
    <location>
        <begin position="417"/>
        <end position="435"/>
    </location>
</feature>
<evidence type="ECO:0000313" key="11">
    <source>
        <dbReference type="Proteomes" id="UP000311382"/>
    </source>
</evidence>
<comment type="subcellular location">
    <subcellularLocation>
        <location evidence="1">Endomembrane system</location>
        <topology evidence="1">Multi-pass membrane protein</topology>
    </subcellularLocation>
</comment>
<evidence type="ECO:0000259" key="9">
    <source>
        <dbReference type="PROSITE" id="PS50850"/>
    </source>
</evidence>
<proteinExistence type="inferred from homology"/>
<evidence type="ECO:0000256" key="6">
    <source>
        <dbReference type="ARBA" id="ARBA00023136"/>
    </source>
</evidence>
<dbReference type="InterPro" id="IPR051788">
    <property type="entry name" value="MFS_Transporter"/>
</dbReference>
<dbReference type="PANTHER" id="PTHR23514:SF3">
    <property type="entry name" value="BYPASS OF STOP CODON PROTEIN 6"/>
    <property type="match status" value="1"/>
</dbReference>
<keyword evidence="4 8" id="KW-0812">Transmembrane</keyword>
<comment type="similarity">
    <text evidence="2">Belongs to the major facilitator superfamily.</text>
</comment>
<feature type="transmembrane region" description="Helical" evidence="8">
    <location>
        <begin position="150"/>
        <end position="173"/>
    </location>
</feature>
<dbReference type="InterPro" id="IPR036259">
    <property type="entry name" value="MFS_trans_sf"/>
</dbReference>
<dbReference type="InterPro" id="IPR011701">
    <property type="entry name" value="MFS"/>
</dbReference>
<dbReference type="InterPro" id="IPR020846">
    <property type="entry name" value="MFS_dom"/>
</dbReference>
<feature type="transmembrane region" description="Helical" evidence="8">
    <location>
        <begin position="383"/>
        <end position="405"/>
    </location>
</feature>
<feature type="transmembrane region" description="Helical" evidence="8">
    <location>
        <begin position="447"/>
        <end position="465"/>
    </location>
</feature>
<dbReference type="AlphaFoldDB" id="A0A5C5G5H5"/>
<reference evidence="10 11" key="1">
    <citation type="submission" date="2019-03" db="EMBL/GenBank/DDBJ databases">
        <title>Rhodosporidium diobovatum UCD-FST 08-225 genome sequencing, assembly, and annotation.</title>
        <authorList>
            <person name="Fakankun I.U."/>
            <person name="Fristensky B."/>
            <person name="Levin D.B."/>
        </authorList>
    </citation>
    <scope>NUCLEOTIDE SEQUENCE [LARGE SCALE GENOMIC DNA]</scope>
    <source>
        <strain evidence="10 11">UCD-FST 08-225</strain>
    </source>
</reference>
<feature type="transmembrane region" description="Helical" evidence="8">
    <location>
        <begin position="269"/>
        <end position="289"/>
    </location>
</feature>
<evidence type="ECO:0000313" key="10">
    <source>
        <dbReference type="EMBL" id="TNY24295.1"/>
    </source>
</evidence>
<keyword evidence="3" id="KW-0813">Transport</keyword>
<organism evidence="10 11">
    <name type="scientific">Rhodotorula diobovata</name>
    <dbReference type="NCBI Taxonomy" id="5288"/>
    <lineage>
        <taxon>Eukaryota</taxon>
        <taxon>Fungi</taxon>
        <taxon>Dikarya</taxon>
        <taxon>Basidiomycota</taxon>
        <taxon>Pucciniomycotina</taxon>
        <taxon>Microbotryomycetes</taxon>
        <taxon>Sporidiobolales</taxon>
        <taxon>Sporidiobolaceae</taxon>
        <taxon>Rhodotorula</taxon>
    </lineage>
</organism>
<accession>A0A5C5G5H5</accession>
<feature type="transmembrane region" description="Helical" evidence="8">
    <location>
        <begin position="243"/>
        <end position="263"/>
    </location>
</feature>
<feature type="domain" description="Major facilitator superfamily (MFS) profile" evidence="9">
    <location>
        <begin position="382"/>
        <end position="562"/>
    </location>
</feature>
<feature type="compositionally biased region" description="Polar residues" evidence="7">
    <location>
        <begin position="10"/>
        <end position="26"/>
    </location>
</feature>
<evidence type="ECO:0000256" key="2">
    <source>
        <dbReference type="ARBA" id="ARBA00008335"/>
    </source>
</evidence>
<protein>
    <submittedName>
        <fullName evidence="10">Major facilitator superfamily domain-containing protein</fullName>
    </submittedName>
</protein>
<evidence type="ECO:0000256" key="7">
    <source>
        <dbReference type="SAM" id="MobiDB-lite"/>
    </source>
</evidence>
<evidence type="ECO:0000256" key="8">
    <source>
        <dbReference type="SAM" id="Phobius"/>
    </source>
</evidence>
<feature type="compositionally biased region" description="Pro residues" evidence="7">
    <location>
        <begin position="46"/>
        <end position="60"/>
    </location>
</feature>
<dbReference type="FunFam" id="1.20.1250.20:FF:000286">
    <property type="entry name" value="MFS efflux transporter"/>
    <property type="match status" value="1"/>
</dbReference>
<name>A0A5C5G5H5_9BASI</name>
<dbReference type="EMBL" id="SOZI01000003">
    <property type="protein sequence ID" value="TNY24295.1"/>
    <property type="molecule type" value="Genomic_DNA"/>
</dbReference>
<dbReference type="OrthoDB" id="413079at2759"/>